<protein>
    <submittedName>
        <fullName evidence="8">Response regulator transcription factor</fullName>
    </submittedName>
</protein>
<dbReference type="SMART" id="SM00421">
    <property type="entry name" value="HTH_LUXR"/>
    <property type="match status" value="1"/>
</dbReference>
<evidence type="ECO:0000256" key="3">
    <source>
        <dbReference type="ARBA" id="ARBA00023125"/>
    </source>
</evidence>
<dbReference type="InterPro" id="IPR039420">
    <property type="entry name" value="WalR-like"/>
</dbReference>
<dbReference type="InterPro" id="IPR001789">
    <property type="entry name" value="Sig_transdc_resp-reg_receiver"/>
</dbReference>
<evidence type="ECO:0000256" key="5">
    <source>
        <dbReference type="PROSITE-ProRule" id="PRU00169"/>
    </source>
</evidence>
<evidence type="ECO:0000313" key="9">
    <source>
        <dbReference type="Proteomes" id="UP000780875"/>
    </source>
</evidence>
<keyword evidence="2" id="KW-0805">Transcription regulation</keyword>
<dbReference type="InterPro" id="IPR011006">
    <property type="entry name" value="CheY-like_superfamily"/>
</dbReference>
<evidence type="ECO:0000313" key="8">
    <source>
        <dbReference type="EMBL" id="MBZ5736955.1"/>
    </source>
</evidence>
<accession>A0ABS7U7Y4</accession>
<keyword evidence="1 5" id="KW-0597">Phosphoprotein</keyword>
<evidence type="ECO:0000256" key="4">
    <source>
        <dbReference type="ARBA" id="ARBA00023163"/>
    </source>
</evidence>
<evidence type="ECO:0000259" key="6">
    <source>
        <dbReference type="PROSITE" id="PS50043"/>
    </source>
</evidence>
<proteinExistence type="predicted"/>
<dbReference type="InterPro" id="IPR058245">
    <property type="entry name" value="NreC/VraR/RcsB-like_REC"/>
</dbReference>
<evidence type="ECO:0000256" key="1">
    <source>
        <dbReference type="ARBA" id="ARBA00022553"/>
    </source>
</evidence>
<keyword evidence="4" id="KW-0804">Transcription</keyword>
<reference evidence="8 9" key="1">
    <citation type="submission" date="2021-09" db="EMBL/GenBank/DDBJ databases">
        <title>Whole genome sequence of Nocardioides sp. GBK3QG-3.</title>
        <authorList>
            <person name="Tuo L."/>
        </authorList>
    </citation>
    <scope>NUCLEOTIDE SEQUENCE [LARGE SCALE GENOMIC DNA]</scope>
    <source>
        <strain evidence="8 9">GBK3QG-3</strain>
    </source>
</reference>
<dbReference type="InterPro" id="IPR016032">
    <property type="entry name" value="Sig_transdc_resp-reg_C-effctor"/>
</dbReference>
<dbReference type="SUPFAM" id="SSF46894">
    <property type="entry name" value="C-terminal effector domain of the bipartite response regulators"/>
    <property type="match status" value="1"/>
</dbReference>
<dbReference type="Pfam" id="PF00196">
    <property type="entry name" value="GerE"/>
    <property type="match status" value="1"/>
</dbReference>
<dbReference type="CDD" id="cd17535">
    <property type="entry name" value="REC_NarL-like"/>
    <property type="match status" value="1"/>
</dbReference>
<keyword evidence="3" id="KW-0238">DNA-binding</keyword>
<keyword evidence="9" id="KW-1185">Reference proteome</keyword>
<dbReference type="RefSeq" id="WP_224121324.1">
    <property type="nucleotide sequence ID" value="NZ_JAIQZJ010000001.1"/>
</dbReference>
<dbReference type="Pfam" id="PF00072">
    <property type="entry name" value="Response_reg"/>
    <property type="match status" value="1"/>
</dbReference>
<dbReference type="PROSITE" id="PS50110">
    <property type="entry name" value="RESPONSE_REGULATORY"/>
    <property type="match status" value="1"/>
</dbReference>
<feature type="modified residue" description="4-aspartylphosphate" evidence="5">
    <location>
        <position position="66"/>
    </location>
</feature>
<dbReference type="PRINTS" id="PR00038">
    <property type="entry name" value="HTHLUXR"/>
</dbReference>
<dbReference type="CDD" id="cd06170">
    <property type="entry name" value="LuxR_C_like"/>
    <property type="match status" value="1"/>
</dbReference>
<dbReference type="SMART" id="SM00448">
    <property type="entry name" value="REC"/>
    <property type="match status" value="1"/>
</dbReference>
<evidence type="ECO:0000259" key="7">
    <source>
        <dbReference type="PROSITE" id="PS50110"/>
    </source>
</evidence>
<feature type="domain" description="HTH luxR-type" evidence="6">
    <location>
        <begin position="155"/>
        <end position="220"/>
    </location>
</feature>
<dbReference type="PROSITE" id="PS50043">
    <property type="entry name" value="HTH_LUXR_2"/>
    <property type="match status" value="1"/>
</dbReference>
<comment type="caution">
    <text evidence="8">The sequence shown here is derived from an EMBL/GenBank/DDBJ whole genome shotgun (WGS) entry which is preliminary data.</text>
</comment>
<gene>
    <name evidence="8" type="ORF">K8U61_02180</name>
</gene>
<dbReference type="PANTHER" id="PTHR43214">
    <property type="entry name" value="TWO-COMPONENT RESPONSE REGULATOR"/>
    <property type="match status" value="1"/>
</dbReference>
<sequence length="230" mass="24910">MWEQEQAAEERDPITVFLLDDHELVRRGIRDLLEGEPDIRVVGESGLAREAASRIPALHPDVAILDGRLPDGSGIDVCRQVRSVDPGIAALILTSYDEDEALFAAIMAGASGYVLKQVKGPDLVETVRRVAAGQSMLDPAVTAQVLARLREGPPEDPVTKHLTPKEHQILDLVGEGLTNRQIAERLGLAEKTVKNYVSTMLGKLGVESRTQAAIIATRHHPGSHGSHGRH</sequence>
<dbReference type="Gene3D" id="3.40.50.2300">
    <property type="match status" value="1"/>
</dbReference>
<dbReference type="Proteomes" id="UP000780875">
    <property type="component" value="Unassembled WGS sequence"/>
</dbReference>
<feature type="domain" description="Response regulatory" evidence="7">
    <location>
        <begin position="15"/>
        <end position="131"/>
    </location>
</feature>
<dbReference type="PANTHER" id="PTHR43214:SF24">
    <property type="entry name" value="TRANSCRIPTIONAL REGULATORY PROTEIN NARL-RELATED"/>
    <property type="match status" value="1"/>
</dbReference>
<dbReference type="EMBL" id="JAIQZJ010000001">
    <property type="protein sequence ID" value="MBZ5736955.1"/>
    <property type="molecule type" value="Genomic_DNA"/>
</dbReference>
<evidence type="ECO:0000256" key="2">
    <source>
        <dbReference type="ARBA" id="ARBA00023015"/>
    </source>
</evidence>
<dbReference type="InterPro" id="IPR000792">
    <property type="entry name" value="Tscrpt_reg_LuxR_C"/>
</dbReference>
<organism evidence="8 9">
    <name type="scientific">Nocardioides mangrovi</name>
    <dbReference type="NCBI Taxonomy" id="2874580"/>
    <lineage>
        <taxon>Bacteria</taxon>
        <taxon>Bacillati</taxon>
        <taxon>Actinomycetota</taxon>
        <taxon>Actinomycetes</taxon>
        <taxon>Propionibacteriales</taxon>
        <taxon>Nocardioidaceae</taxon>
        <taxon>Nocardioides</taxon>
    </lineage>
</organism>
<dbReference type="SUPFAM" id="SSF52172">
    <property type="entry name" value="CheY-like"/>
    <property type="match status" value="1"/>
</dbReference>
<name>A0ABS7U7Y4_9ACTN</name>